<feature type="domain" description="FHA" evidence="7">
    <location>
        <begin position="65"/>
        <end position="119"/>
    </location>
</feature>
<dbReference type="GO" id="GO:0061630">
    <property type="term" value="F:ubiquitin protein ligase activity"/>
    <property type="evidence" value="ECO:0007669"/>
    <property type="project" value="TreeGrafter"/>
</dbReference>
<evidence type="ECO:0000256" key="4">
    <source>
        <dbReference type="ARBA" id="ARBA00022786"/>
    </source>
</evidence>
<dbReference type="InterPro" id="IPR013083">
    <property type="entry name" value="Znf_RING/FYVE/PHD"/>
</dbReference>
<dbReference type="SUPFAM" id="SSF49879">
    <property type="entry name" value="SMAD/FHA domain"/>
    <property type="match status" value="1"/>
</dbReference>
<dbReference type="EMBL" id="BTGC01000008">
    <property type="protein sequence ID" value="GMM52603.1"/>
    <property type="molecule type" value="Genomic_DNA"/>
</dbReference>
<dbReference type="Gene3D" id="3.30.40.10">
    <property type="entry name" value="Zinc/RING finger domain, C3HC4 (zinc finger)"/>
    <property type="match status" value="1"/>
</dbReference>
<dbReference type="SUPFAM" id="SSF57850">
    <property type="entry name" value="RING/U-box"/>
    <property type="match status" value="1"/>
</dbReference>
<dbReference type="SMART" id="SM00184">
    <property type="entry name" value="RING"/>
    <property type="match status" value="1"/>
</dbReference>
<dbReference type="InterPro" id="IPR001841">
    <property type="entry name" value="Znf_RING"/>
</dbReference>
<keyword evidence="3 6" id="KW-0863">Zinc-finger</keyword>
<organism evidence="9 10">
    <name type="scientific">Starmerella bacillaris</name>
    <name type="common">Yeast</name>
    <name type="synonym">Candida zemplinina</name>
    <dbReference type="NCBI Taxonomy" id="1247836"/>
    <lineage>
        <taxon>Eukaryota</taxon>
        <taxon>Fungi</taxon>
        <taxon>Dikarya</taxon>
        <taxon>Ascomycota</taxon>
        <taxon>Saccharomycotina</taxon>
        <taxon>Dipodascomycetes</taxon>
        <taxon>Dipodascales</taxon>
        <taxon>Trichomonascaceae</taxon>
        <taxon>Starmerella</taxon>
    </lineage>
</organism>
<dbReference type="InterPro" id="IPR000253">
    <property type="entry name" value="FHA_dom"/>
</dbReference>
<dbReference type="Pfam" id="PF00498">
    <property type="entry name" value="FHA"/>
    <property type="match status" value="1"/>
</dbReference>
<evidence type="ECO:0000256" key="2">
    <source>
        <dbReference type="ARBA" id="ARBA00022723"/>
    </source>
</evidence>
<keyword evidence="2" id="KW-0479">Metal-binding</keyword>
<dbReference type="InterPro" id="IPR008984">
    <property type="entry name" value="SMAD_FHA_dom_sf"/>
</dbReference>
<dbReference type="PANTHER" id="PTHR15067:SF7">
    <property type="entry name" value="E3 UBIQUITIN-PROTEIN LIGASE DMA1-RELATED"/>
    <property type="match status" value="1"/>
</dbReference>
<evidence type="ECO:0000313" key="9">
    <source>
        <dbReference type="EMBL" id="GMM52603.1"/>
    </source>
</evidence>
<keyword evidence="1" id="KW-0808">Transferase</keyword>
<evidence type="ECO:0000313" key="10">
    <source>
        <dbReference type="Proteomes" id="UP001362899"/>
    </source>
</evidence>
<accession>A0AAV5RPC9</accession>
<comment type="caution">
    <text evidence="9">The sequence shown here is derived from an EMBL/GenBank/DDBJ whole genome shotgun (WGS) entry which is preliminary data.</text>
</comment>
<dbReference type="GO" id="GO:0006511">
    <property type="term" value="P:ubiquitin-dependent protein catabolic process"/>
    <property type="evidence" value="ECO:0007669"/>
    <property type="project" value="TreeGrafter"/>
</dbReference>
<protein>
    <submittedName>
        <fullName evidence="9">Ubiquitin-conjugating protein</fullName>
    </submittedName>
</protein>
<dbReference type="Pfam" id="PF17123">
    <property type="entry name" value="zf-RING_11"/>
    <property type="match status" value="1"/>
</dbReference>
<dbReference type="GO" id="GO:0000151">
    <property type="term" value="C:ubiquitin ligase complex"/>
    <property type="evidence" value="ECO:0007669"/>
    <property type="project" value="TreeGrafter"/>
</dbReference>
<evidence type="ECO:0000259" key="8">
    <source>
        <dbReference type="PROSITE" id="PS50089"/>
    </source>
</evidence>
<evidence type="ECO:0000259" key="7">
    <source>
        <dbReference type="PROSITE" id="PS50006"/>
    </source>
</evidence>
<proteinExistence type="predicted"/>
<keyword evidence="5" id="KW-0862">Zinc</keyword>
<keyword evidence="10" id="KW-1185">Reference proteome</keyword>
<dbReference type="SMART" id="SM00240">
    <property type="entry name" value="FHA"/>
    <property type="match status" value="1"/>
</dbReference>
<dbReference type="Gene3D" id="2.60.200.20">
    <property type="match status" value="1"/>
</dbReference>
<evidence type="ECO:0000256" key="1">
    <source>
        <dbReference type="ARBA" id="ARBA00022679"/>
    </source>
</evidence>
<dbReference type="AlphaFoldDB" id="A0AAV5RPC9"/>
<dbReference type="GO" id="GO:0005829">
    <property type="term" value="C:cytosol"/>
    <property type="evidence" value="ECO:0007669"/>
    <property type="project" value="TreeGrafter"/>
</dbReference>
<dbReference type="PANTHER" id="PTHR15067">
    <property type="entry name" value="E3 UBIQUITIN-PROTEIN LIGASE RNF8"/>
    <property type="match status" value="1"/>
</dbReference>
<dbReference type="PROSITE" id="PS50089">
    <property type="entry name" value="ZF_RING_2"/>
    <property type="match status" value="1"/>
</dbReference>
<dbReference type="Proteomes" id="UP001362899">
    <property type="component" value="Unassembled WGS sequence"/>
</dbReference>
<keyword evidence="4" id="KW-0833">Ubl conjugation pathway</keyword>
<name>A0AAV5RPC9_STABA</name>
<evidence type="ECO:0000256" key="6">
    <source>
        <dbReference type="PROSITE-ProRule" id="PRU00175"/>
    </source>
</evidence>
<gene>
    <name evidence="9" type="ORF">DASB73_035660</name>
</gene>
<sequence>MTGNAPVRDLSLEDPATIVDRSALITDTSVLEEEEIHTIKLSPIPENGTELESREHRALRKDGVVKIGRSVMSYLDAKPIQYKSKVVSRVHAELVLRKGKWYIRDNGSSSGTFVNNERTQFTGSDADLVPLHTGDVIRIGCDYKGGLLPQYKAVRLYVLIDNGADRADSKFLSTQLDKLKAPQEDVDKGNCAMCLDPLKSADGLFLSPCGHIWHYRCIQEPLSQSYPYFNCLLCRRACFLEDLDDADDV</sequence>
<dbReference type="GO" id="GO:0016567">
    <property type="term" value="P:protein ubiquitination"/>
    <property type="evidence" value="ECO:0007669"/>
    <property type="project" value="TreeGrafter"/>
</dbReference>
<evidence type="ECO:0000256" key="5">
    <source>
        <dbReference type="ARBA" id="ARBA00022833"/>
    </source>
</evidence>
<evidence type="ECO:0000256" key="3">
    <source>
        <dbReference type="ARBA" id="ARBA00022771"/>
    </source>
</evidence>
<dbReference type="GO" id="GO:0008270">
    <property type="term" value="F:zinc ion binding"/>
    <property type="evidence" value="ECO:0007669"/>
    <property type="project" value="UniProtKB-KW"/>
</dbReference>
<dbReference type="GO" id="GO:0032153">
    <property type="term" value="C:cell division site"/>
    <property type="evidence" value="ECO:0007669"/>
    <property type="project" value="TreeGrafter"/>
</dbReference>
<reference evidence="9 10" key="1">
    <citation type="journal article" date="2023" name="Elife">
        <title>Identification of key yeast species and microbe-microbe interactions impacting larval growth of Drosophila in the wild.</title>
        <authorList>
            <person name="Mure A."/>
            <person name="Sugiura Y."/>
            <person name="Maeda R."/>
            <person name="Honda K."/>
            <person name="Sakurai N."/>
            <person name="Takahashi Y."/>
            <person name="Watada M."/>
            <person name="Katoh T."/>
            <person name="Gotoh A."/>
            <person name="Gotoh Y."/>
            <person name="Taniguchi I."/>
            <person name="Nakamura K."/>
            <person name="Hayashi T."/>
            <person name="Katayama T."/>
            <person name="Uemura T."/>
            <person name="Hattori Y."/>
        </authorList>
    </citation>
    <scope>NUCLEOTIDE SEQUENCE [LARGE SCALE GENOMIC DNA]</scope>
    <source>
        <strain evidence="9 10">SB-73</strain>
    </source>
</reference>
<feature type="domain" description="RING-type" evidence="8">
    <location>
        <begin position="191"/>
        <end position="235"/>
    </location>
</feature>
<dbReference type="PROSITE" id="PS50006">
    <property type="entry name" value="FHA_DOMAIN"/>
    <property type="match status" value="1"/>
</dbReference>